<dbReference type="InterPro" id="IPR004358">
    <property type="entry name" value="Sig_transdc_His_kin-like_C"/>
</dbReference>
<dbReference type="InterPro" id="IPR000014">
    <property type="entry name" value="PAS"/>
</dbReference>
<dbReference type="PANTHER" id="PTHR43304">
    <property type="entry name" value="PHYTOCHROME-LIKE PROTEIN CPH1"/>
    <property type="match status" value="1"/>
</dbReference>
<dbReference type="InterPro" id="IPR036097">
    <property type="entry name" value="HisK_dim/P_sf"/>
</dbReference>
<dbReference type="InterPro" id="IPR005467">
    <property type="entry name" value="His_kinase_dom"/>
</dbReference>
<dbReference type="InterPro" id="IPR003661">
    <property type="entry name" value="HisK_dim/P_dom"/>
</dbReference>
<feature type="domain" description="Histidine kinase" evidence="7">
    <location>
        <begin position="390"/>
        <end position="603"/>
    </location>
</feature>
<dbReference type="EMBL" id="LNGD01000002">
    <property type="protein sequence ID" value="KYC54325.1"/>
    <property type="molecule type" value="Genomic_DNA"/>
</dbReference>
<dbReference type="PROSITE" id="PS50109">
    <property type="entry name" value="HIS_KIN"/>
    <property type="match status" value="1"/>
</dbReference>
<dbReference type="InterPro" id="IPR036890">
    <property type="entry name" value="HATPase_C_sf"/>
</dbReference>
<dbReference type="CDD" id="cd00130">
    <property type="entry name" value="PAS"/>
    <property type="match status" value="2"/>
</dbReference>
<dbReference type="FunFam" id="3.30.565.10:FF:000006">
    <property type="entry name" value="Sensor histidine kinase WalK"/>
    <property type="match status" value="1"/>
</dbReference>
<proteinExistence type="predicted"/>
<dbReference type="SMART" id="SM00091">
    <property type="entry name" value="PAS"/>
    <property type="match status" value="2"/>
</dbReference>
<dbReference type="PATRIC" id="fig|1705564.3.peg.81"/>
<dbReference type="EC" id="2.7.13.3" evidence="2"/>
<feature type="domain" description="PAC" evidence="9">
    <location>
        <begin position="322"/>
        <end position="372"/>
    </location>
</feature>
<dbReference type="Pfam" id="PF02518">
    <property type="entry name" value="HATPase_c"/>
    <property type="match status" value="1"/>
</dbReference>
<feature type="transmembrane region" description="Helical" evidence="6">
    <location>
        <begin position="62"/>
        <end position="81"/>
    </location>
</feature>
<feature type="transmembrane region" description="Helical" evidence="6">
    <location>
        <begin position="12"/>
        <end position="30"/>
    </location>
</feature>
<dbReference type="PROSITE" id="PS50112">
    <property type="entry name" value="PAS"/>
    <property type="match status" value="2"/>
</dbReference>
<reference evidence="10 11" key="1">
    <citation type="journal article" date="2016" name="ISME J.">
        <title>Chasing the elusive Euryarchaeota class WSA2: genomes reveal a uniquely fastidious methyl-reducing methanogen.</title>
        <authorList>
            <person name="Nobu M.K."/>
            <person name="Narihiro T."/>
            <person name="Kuroda K."/>
            <person name="Mei R."/>
            <person name="Liu W.T."/>
        </authorList>
    </citation>
    <scope>NUCLEOTIDE SEQUENCE [LARGE SCALE GENOMIC DNA]</scope>
    <source>
        <strain evidence="10">U1lsi0528_Bin089</strain>
    </source>
</reference>
<comment type="catalytic activity">
    <reaction evidence="1">
        <text>ATP + protein L-histidine = ADP + protein N-phospho-L-histidine.</text>
        <dbReference type="EC" id="2.7.13.3"/>
    </reaction>
</comment>
<dbReference type="Gene3D" id="1.10.287.130">
    <property type="match status" value="1"/>
</dbReference>
<keyword evidence="4" id="KW-0808">Transferase</keyword>
<dbReference type="InterPro" id="IPR003594">
    <property type="entry name" value="HATPase_dom"/>
</dbReference>
<dbReference type="SUPFAM" id="SSF55785">
    <property type="entry name" value="PYP-like sensor domain (PAS domain)"/>
    <property type="match status" value="2"/>
</dbReference>
<evidence type="ECO:0000256" key="3">
    <source>
        <dbReference type="ARBA" id="ARBA00022553"/>
    </source>
</evidence>
<dbReference type="CDD" id="cd00082">
    <property type="entry name" value="HisKA"/>
    <property type="match status" value="1"/>
</dbReference>
<dbReference type="Gene3D" id="3.30.565.10">
    <property type="entry name" value="Histidine kinase-like ATPase, C-terminal domain"/>
    <property type="match status" value="1"/>
</dbReference>
<keyword evidence="6" id="KW-1133">Transmembrane helix</keyword>
<keyword evidence="5 10" id="KW-0418">Kinase</keyword>
<dbReference type="PROSITE" id="PS50113">
    <property type="entry name" value="PAC"/>
    <property type="match status" value="2"/>
</dbReference>
<keyword evidence="6" id="KW-0812">Transmembrane</keyword>
<dbReference type="SMART" id="SM00387">
    <property type="entry name" value="HATPase_c"/>
    <property type="match status" value="1"/>
</dbReference>
<protein>
    <recommendedName>
        <fullName evidence="2">histidine kinase</fullName>
        <ecNumber evidence="2">2.7.13.3</ecNumber>
    </recommendedName>
</protein>
<dbReference type="InterPro" id="IPR052162">
    <property type="entry name" value="Sensor_kinase/Photoreceptor"/>
</dbReference>
<evidence type="ECO:0000313" key="11">
    <source>
        <dbReference type="Proteomes" id="UP000075578"/>
    </source>
</evidence>
<comment type="caution">
    <text evidence="10">The sequence shown here is derived from an EMBL/GenBank/DDBJ whole genome shotgun (WGS) entry which is preliminary data.</text>
</comment>
<evidence type="ECO:0000256" key="1">
    <source>
        <dbReference type="ARBA" id="ARBA00000085"/>
    </source>
</evidence>
<feature type="domain" description="PAC" evidence="9">
    <location>
        <begin position="188"/>
        <end position="243"/>
    </location>
</feature>
<keyword evidence="6" id="KW-0472">Membrane</keyword>
<feature type="transmembrane region" description="Helical" evidence="6">
    <location>
        <begin position="87"/>
        <end position="107"/>
    </location>
</feature>
<feature type="domain" description="PAS" evidence="8">
    <location>
        <begin position="114"/>
        <end position="159"/>
    </location>
</feature>
<evidence type="ECO:0000256" key="2">
    <source>
        <dbReference type="ARBA" id="ARBA00012438"/>
    </source>
</evidence>
<dbReference type="InterPro" id="IPR000700">
    <property type="entry name" value="PAS-assoc_C"/>
</dbReference>
<evidence type="ECO:0000259" key="9">
    <source>
        <dbReference type="PROSITE" id="PS50113"/>
    </source>
</evidence>
<name>A0A150JAY3_9EURY</name>
<dbReference type="GO" id="GO:0000155">
    <property type="term" value="F:phosphorelay sensor kinase activity"/>
    <property type="evidence" value="ECO:0007669"/>
    <property type="project" value="InterPro"/>
</dbReference>
<evidence type="ECO:0000256" key="6">
    <source>
        <dbReference type="SAM" id="Phobius"/>
    </source>
</evidence>
<dbReference type="SUPFAM" id="SSF47384">
    <property type="entry name" value="Homodimeric domain of signal transducing histidine kinase"/>
    <property type="match status" value="1"/>
</dbReference>
<dbReference type="AlphaFoldDB" id="A0A150JAY3"/>
<evidence type="ECO:0000259" key="7">
    <source>
        <dbReference type="PROSITE" id="PS50109"/>
    </source>
</evidence>
<organism evidence="10 11">
    <name type="scientific">Candidatus Methanofastidiosum methylothiophilum</name>
    <dbReference type="NCBI Taxonomy" id="1705564"/>
    <lineage>
        <taxon>Archaea</taxon>
        <taxon>Methanobacteriati</taxon>
        <taxon>Methanobacteriota</taxon>
        <taxon>Stenosarchaea group</taxon>
        <taxon>Candidatus Methanofastidiosia</taxon>
        <taxon>Candidatus Methanofastidiosales</taxon>
        <taxon>Candidatus Methanofastidiosaceae</taxon>
        <taxon>Candidatus Methanofastidiosum</taxon>
    </lineage>
</organism>
<evidence type="ECO:0000259" key="8">
    <source>
        <dbReference type="PROSITE" id="PS50112"/>
    </source>
</evidence>
<dbReference type="InterPro" id="IPR001610">
    <property type="entry name" value="PAC"/>
</dbReference>
<sequence length="607" mass="69847">MKKIIKYDINTKTLIIFSLILISIIVTYLFKILIKIDVVFTQFYYVPISLSAFWWKKKGIIVPFFLSLFLFTFNIFFNLSSSIPNDLFRSSMFIFVSLFIILTSSRLERNIKSLDKNYYELVENVNSIIAKFDHDGKIISMNKYGLDFFGYSLNELIGKRWDETIVPKYDSTGRKLENLSSEILKDLDKYGININENIKKNGERVWIHWTNKPIFDDSGNVLYILSVGNDITDNIRLHRELIDSEQKFKAICNSAQDAIILIDNDGNIIYWNNSAENIFHYSEGEVLGKNLHKLLAPEKYHVNHFSAMEKFKATGEGNAIGKTLDLTALRKNGEEFPIELSLSAIKIKDKWNAVGIIRDTSERKKIEKLLKERTEALEKSNKELEEFAYIASHDLQEPLRMISSYVQLLERRYKNKLDQDANDFISYAVEGSARMKALINDLLAYSRVGTKGKEFAKTNISDILKKVLQNLQIALEENKVEISIGPMPVIMADDTQMIQLFQNLIGNAIKFKNKNPPKISIDCKEKNGNYIFSVSDNGIGIEKEYYDRIFMIFQRLHTRDKYPGTGIGLAVCKKIVERHGGSIWLESEVGKGTIFYFSIPKREALDG</sequence>
<feature type="domain" description="PAS" evidence="8">
    <location>
        <begin position="244"/>
        <end position="298"/>
    </location>
</feature>
<evidence type="ECO:0000256" key="5">
    <source>
        <dbReference type="ARBA" id="ARBA00022777"/>
    </source>
</evidence>
<dbReference type="PRINTS" id="PR00344">
    <property type="entry name" value="BCTRLSENSOR"/>
</dbReference>
<dbReference type="SMART" id="SM00388">
    <property type="entry name" value="HisKA"/>
    <property type="match status" value="1"/>
</dbReference>
<keyword evidence="3" id="KW-0597">Phosphoprotein</keyword>
<dbReference type="NCBIfam" id="TIGR00229">
    <property type="entry name" value="sensory_box"/>
    <property type="match status" value="2"/>
</dbReference>
<dbReference type="Proteomes" id="UP000075578">
    <property type="component" value="Unassembled WGS sequence"/>
</dbReference>
<dbReference type="InterPro" id="IPR035965">
    <property type="entry name" value="PAS-like_dom_sf"/>
</dbReference>
<dbReference type="Gene3D" id="3.30.450.20">
    <property type="entry name" value="PAS domain"/>
    <property type="match status" value="2"/>
</dbReference>
<evidence type="ECO:0000256" key="4">
    <source>
        <dbReference type="ARBA" id="ARBA00022679"/>
    </source>
</evidence>
<dbReference type="SUPFAM" id="SSF55874">
    <property type="entry name" value="ATPase domain of HSP90 chaperone/DNA topoisomerase II/histidine kinase"/>
    <property type="match status" value="1"/>
</dbReference>
<dbReference type="Pfam" id="PF13426">
    <property type="entry name" value="PAS_9"/>
    <property type="match status" value="2"/>
</dbReference>
<evidence type="ECO:0000313" key="10">
    <source>
        <dbReference type="EMBL" id="KYC54325.1"/>
    </source>
</evidence>
<dbReference type="SMART" id="SM00086">
    <property type="entry name" value="PAC"/>
    <property type="match status" value="2"/>
</dbReference>
<dbReference type="PANTHER" id="PTHR43304:SF1">
    <property type="entry name" value="PAC DOMAIN-CONTAINING PROTEIN"/>
    <property type="match status" value="1"/>
</dbReference>
<dbReference type="Pfam" id="PF00512">
    <property type="entry name" value="HisKA"/>
    <property type="match status" value="1"/>
</dbReference>
<gene>
    <name evidence="10" type="ORF">AMQ74_00077</name>
</gene>
<accession>A0A150JAY3</accession>